<evidence type="ECO:0000313" key="8">
    <source>
        <dbReference type="EMBL" id="MTD22107.1"/>
    </source>
</evidence>
<dbReference type="GO" id="GO:0015833">
    <property type="term" value="P:peptide transport"/>
    <property type="evidence" value="ECO:0007669"/>
    <property type="project" value="UniProtKB-KW"/>
</dbReference>
<dbReference type="GO" id="GO:0043190">
    <property type="term" value="C:ATP-binding cassette (ABC) transporter complex"/>
    <property type="evidence" value="ECO:0007669"/>
    <property type="project" value="InterPro"/>
</dbReference>
<accession>A0A7X2V1A1</accession>
<dbReference type="EMBL" id="WLYI01000044">
    <property type="protein sequence ID" value="MTD22107.1"/>
    <property type="molecule type" value="Genomic_DNA"/>
</dbReference>
<dbReference type="Gene3D" id="3.10.105.10">
    <property type="entry name" value="Dipeptide-binding Protein, Domain 3"/>
    <property type="match status" value="1"/>
</dbReference>
<comment type="caution">
    <text evidence="8">The sequence shown here is derived from an EMBL/GenBank/DDBJ whole genome shotgun (WGS) entry which is preliminary data.</text>
</comment>
<dbReference type="GO" id="GO:0015031">
    <property type="term" value="P:protein transport"/>
    <property type="evidence" value="ECO:0007669"/>
    <property type="project" value="UniProtKB-KW"/>
</dbReference>
<evidence type="ECO:0000313" key="9">
    <source>
        <dbReference type="Proteomes" id="UP000431485"/>
    </source>
</evidence>
<dbReference type="InterPro" id="IPR000914">
    <property type="entry name" value="SBP_5_dom"/>
</dbReference>
<evidence type="ECO:0000256" key="4">
    <source>
        <dbReference type="ARBA" id="ARBA00022856"/>
    </source>
</evidence>
<dbReference type="InterPro" id="IPR030678">
    <property type="entry name" value="Peptide/Ni-bd"/>
</dbReference>
<dbReference type="PANTHER" id="PTHR30290:SF9">
    <property type="entry name" value="OLIGOPEPTIDE-BINDING PROTEIN APPA"/>
    <property type="match status" value="1"/>
</dbReference>
<dbReference type="RefSeq" id="WP_154745672.1">
    <property type="nucleotide sequence ID" value="NZ_JBHSTG010000028.1"/>
</dbReference>
<keyword evidence="3 6" id="KW-0732">Signal</keyword>
<keyword evidence="4" id="KW-0571">Peptide transport</keyword>
<comment type="similarity">
    <text evidence="1">Belongs to the bacterial solute-binding protein 5 family.</text>
</comment>
<gene>
    <name evidence="8" type="ORF">GIR22_23545</name>
</gene>
<keyword evidence="2" id="KW-0813">Transport</keyword>
<protein>
    <submittedName>
        <fullName evidence="8">Peptide ABC transporter substrate-binding protein</fullName>
    </submittedName>
</protein>
<feature type="chain" id="PRO_5030558987" evidence="6">
    <location>
        <begin position="26"/>
        <end position="556"/>
    </location>
</feature>
<evidence type="ECO:0000256" key="3">
    <source>
        <dbReference type="ARBA" id="ARBA00022729"/>
    </source>
</evidence>
<feature type="domain" description="Solute-binding protein family 5" evidence="7">
    <location>
        <begin position="100"/>
        <end position="441"/>
    </location>
</feature>
<reference evidence="8 9" key="1">
    <citation type="submission" date="2019-11" db="EMBL/GenBank/DDBJ databases">
        <title>Pseudmonas karstica sp. nov. and Pseudomonas spelaei sp. nov. from caves.</title>
        <authorList>
            <person name="Zeman M."/>
        </authorList>
    </citation>
    <scope>NUCLEOTIDE SEQUENCE [LARGE SCALE GENOMIC DNA]</scope>
    <source>
        <strain evidence="8 9">CCM 7891</strain>
    </source>
</reference>
<dbReference type="Proteomes" id="UP000431485">
    <property type="component" value="Unassembled WGS sequence"/>
</dbReference>
<evidence type="ECO:0000256" key="6">
    <source>
        <dbReference type="SAM" id="SignalP"/>
    </source>
</evidence>
<sequence length="556" mass="61703">MNTFLALAVMSVMGITVSASTHVYAQPDKKQLVVGQLQFLTNFHPLIQVNNTKRLQINYGLLPLTAFNWNADNECILCEEVPTLENGLAKIVANADGTQGMRVQFALKKNLAWGDGKPVTSKDVAFTLKMANDPNIGFSEFNPWVRAKSIEIVDERTFVLILPKVTPGFASWDQILPEHLEGPIYSANGTSESYVKQTLYNTDPTNPGLWNGPFVLSEYRTGTRITWTPNAYWPGEKPKLEKITLTYRNNSSALIQNLLSGEIDAVPVSPGGISFGQMLDVRKQRADLNFQTTAGTNLERIALNLDNPIIADVRVRKALLMGINREAITQALFDGQQTVAHSLLSDTNPLFNQAIPRHGHDSDAAMKLLSDAGWSPAKDGICTNKKGDRLAIDLTTTAGNQTREQIALVIQDQLKQICIEVKPRFLPLQKYNGEVSRHREFTGMIMSSIRFSPSTSPRIALGSDRIPSEGNSWVGNNFSGYSSAKMDGALDKFQSALSAEEKKSAWADIQATFAEDLPMLPLYFYSEAYVTVPGLKGFEQNTFDPLMIWSKNWYRE</sequence>
<dbReference type="PIRSF" id="PIRSF002741">
    <property type="entry name" value="MppA"/>
    <property type="match status" value="1"/>
</dbReference>
<dbReference type="Gene3D" id="3.40.190.10">
    <property type="entry name" value="Periplasmic binding protein-like II"/>
    <property type="match status" value="1"/>
</dbReference>
<dbReference type="GO" id="GO:0030288">
    <property type="term" value="C:outer membrane-bounded periplasmic space"/>
    <property type="evidence" value="ECO:0007669"/>
    <property type="project" value="UniProtKB-ARBA"/>
</dbReference>
<dbReference type="Pfam" id="PF00496">
    <property type="entry name" value="SBP_bac_5"/>
    <property type="match status" value="1"/>
</dbReference>
<evidence type="ECO:0000256" key="5">
    <source>
        <dbReference type="ARBA" id="ARBA00022927"/>
    </source>
</evidence>
<dbReference type="PANTHER" id="PTHR30290">
    <property type="entry name" value="PERIPLASMIC BINDING COMPONENT OF ABC TRANSPORTER"/>
    <property type="match status" value="1"/>
</dbReference>
<keyword evidence="5" id="KW-0653">Protein transport</keyword>
<proteinExistence type="inferred from homology"/>
<dbReference type="SUPFAM" id="SSF53850">
    <property type="entry name" value="Periplasmic binding protein-like II"/>
    <property type="match status" value="1"/>
</dbReference>
<dbReference type="OrthoDB" id="9801912at2"/>
<evidence type="ECO:0000256" key="1">
    <source>
        <dbReference type="ARBA" id="ARBA00005695"/>
    </source>
</evidence>
<dbReference type="CDD" id="cd08513">
    <property type="entry name" value="PBP2_thermophilic_Hb8_like"/>
    <property type="match status" value="1"/>
</dbReference>
<dbReference type="GO" id="GO:1904680">
    <property type="term" value="F:peptide transmembrane transporter activity"/>
    <property type="evidence" value="ECO:0007669"/>
    <property type="project" value="TreeGrafter"/>
</dbReference>
<dbReference type="InterPro" id="IPR039424">
    <property type="entry name" value="SBP_5"/>
</dbReference>
<feature type="signal peptide" evidence="6">
    <location>
        <begin position="1"/>
        <end position="25"/>
    </location>
</feature>
<dbReference type="Gene3D" id="3.90.76.10">
    <property type="entry name" value="Dipeptide-binding Protein, Domain 1"/>
    <property type="match status" value="1"/>
</dbReference>
<keyword evidence="9" id="KW-1185">Reference proteome</keyword>
<dbReference type="AlphaFoldDB" id="A0A7X2V1A1"/>
<organism evidence="8 9">
    <name type="scientific">Pseudomonas karstica</name>
    <dbReference type="NCBI Taxonomy" id="1055468"/>
    <lineage>
        <taxon>Bacteria</taxon>
        <taxon>Pseudomonadati</taxon>
        <taxon>Pseudomonadota</taxon>
        <taxon>Gammaproteobacteria</taxon>
        <taxon>Pseudomonadales</taxon>
        <taxon>Pseudomonadaceae</taxon>
        <taxon>Pseudomonas</taxon>
    </lineage>
</organism>
<name>A0A7X2V1A1_9PSED</name>
<evidence type="ECO:0000259" key="7">
    <source>
        <dbReference type="Pfam" id="PF00496"/>
    </source>
</evidence>
<evidence type="ECO:0000256" key="2">
    <source>
        <dbReference type="ARBA" id="ARBA00022448"/>
    </source>
</evidence>